<organism evidence="2 3">
    <name type="scientific">Solicola gregarius</name>
    <dbReference type="NCBI Taxonomy" id="2908642"/>
    <lineage>
        <taxon>Bacteria</taxon>
        <taxon>Bacillati</taxon>
        <taxon>Actinomycetota</taxon>
        <taxon>Actinomycetes</taxon>
        <taxon>Propionibacteriales</taxon>
        <taxon>Nocardioidaceae</taxon>
        <taxon>Solicola</taxon>
    </lineage>
</organism>
<proteinExistence type="predicted"/>
<reference evidence="2" key="1">
    <citation type="submission" date="2022-01" db="EMBL/GenBank/DDBJ databases">
        <title>Nocardioidaceae gen. sp. A5X3R13.</title>
        <authorList>
            <person name="Lopez Marin M.A."/>
            <person name="Uhlik O."/>
        </authorList>
    </citation>
    <scope>NUCLEOTIDE SEQUENCE</scope>
    <source>
        <strain evidence="2">A5X3R13</strain>
    </source>
</reference>
<protein>
    <submittedName>
        <fullName evidence="2">DUF5998 family protein</fullName>
    </submittedName>
</protein>
<sequence>MADRYEQIATDRWAELREAIQQTGYYPNVVTEGMVDALAGEAVEAYVLHHEPTFDREEIRRHLTVLVMTGSRLVLTHTDEHPPDDLLPEPYTSTTTEAVPLGSVTSVVTTRMVATSPTAPDGGGPTREAVITIGWGSVSRVDLEPAQCSDPTCDADHGYSGNITGDDFTLRLSATADGDDAVAQLLDFGRRLSAATAGR</sequence>
<keyword evidence="3" id="KW-1185">Reference proteome</keyword>
<evidence type="ECO:0000313" key="2">
    <source>
        <dbReference type="EMBL" id="UYM05274.1"/>
    </source>
</evidence>
<accession>A0AA46TH57</accession>
<dbReference type="Proteomes" id="UP001164390">
    <property type="component" value="Chromosome"/>
</dbReference>
<gene>
    <name evidence="2" type="ORF">L0C25_22625</name>
</gene>
<dbReference type="InterPro" id="IPR046040">
    <property type="entry name" value="DUF5998"/>
</dbReference>
<evidence type="ECO:0000313" key="3">
    <source>
        <dbReference type="Proteomes" id="UP001164390"/>
    </source>
</evidence>
<dbReference type="EMBL" id="CP094970">
    <property type="protein sequence ID" value="UYM05274.1"/>
    <property type="molecule type" value="Genomic_DNA"/>
</dbReference>
<dbReference type="KEGG" id="sgrg:L0C25_22625"/>
<name>A0AA46TH57_9ACTN</name>
<dbReference type="RefSeq" id="WP_271634074.1">
    <property type="nucleotide sequence ID" value="NZ_CP094970.1"/>
</dbReference>
<evidence type="ECO:0000256" key="1">
    <source>
        <dbReference type="SAM" id="MobiDB-lite"/>
    </source>
</evidence>
<dbReference type="Pfam" id="PF19461">
    <property type="entry name" value="DUF5998"/>
    <property type="match status" value="1"/>
</dbReference>
<feature type="region of interest" description="Disordered" evidence="1">
    <location>
        <begin position="77"/>
        <end position="96"/>
    </location>
</feature>
<dbReference type="AlphaFoldDB" id="A0AA46TH57"/>